<feature type="domain" description="Response regulatory" evidence="7">
    <location>
        <begin position="1710"/>
        <end position="1834"/>
    </location>
</feature>
<dbReference type="PANTHER" id="PTHR43547:SF2">
    <property type="entry name" value="HYBRID SIGNAL TRANSDUCTION HISTIDINE KINASE C"/>
    <property type="match status" value="1"/>
</dbReference>
<dbReference type="Proteomes" id="UP000827549">
    <property type="component" value="Chromosome 4"/>
</dbReference>
<dbReference type="InterPro" id="IPR004358">
    <property type="entry name" value="Sig_transdc_His_kin-like_C"/>
</dbReference>
<keyword evidence="8" id="KW-0808">Transferase</keyword>
<dbReference type="SMART" id="SM00388">
    <property type="entry name" value="HisKA"/>
    <property type="match status" value="2"/>
</dbReference>
<dbReference type="CDD" id="cd17546">
    <property type="entry name" value="REC_hyHK_CKI1_RcsC-like"/>
    <property type="match status" value="1"/>
</dbReference>
<sequence>MSATSSASITAVSASPAAAHDSDPPNVAQLRYSSIDLSTLPRDFLESYPYPAFVLVVPIQLADGLGDAASSSSSTPLAPTSFARLHPFVPVWTNKRWRRLARGRSLLDCLSLRSMRSLGDWVQGRDDADLRDTLPLGALSLNTGPSSIRGSSRAGVMSRSGSTGSSQQAASLGSSGPKSYSAFGAQSTGDVEGGSFSFSSDPSDLLEADRAESTLTLDFILTATPITLQLSRTVRPLYQMHNGNRMLSKTNRFVVVTTVPVVEPLLPAPERQASMDTSPQLSVYAMGTPQRRHSLRSLDDDRSPMGSNASPGTLASISPMATPIATAPEPSPSLLNQAGQRLGHGTVPPVASPPLVSQFPPGGVLETHKEDVVKDMLPPDWVEGLPVFFANGSSWVPRPPLTQPGSHETDGTPHRSQNVEKLIETLDWSKTPLGPREGWPESLTSILTLIMNYPIPACVWWGEELTMIYNQWYAGSIIDHPEAFGQSGTAAWEKIYRIIGPLTEVVLHGTAIFNSEVLETWKQYEDEVPKESYIMYTFIPLKSAEGVVSGVFQAALDRTPDILGARRNHVLHEVAKSLSFTSTRTEFDTKLLAGLEEDPKDIPFAMIYDVEHHQDYPSDTGKPEERSTGERYTRYWYSGGFGAAEVGHRGVPEHALVALEPPGSRRPSHTPVFEEDAEIDRWPFEEAMRTQKPVLVPNCAKLIEGFPIRVWDELPTSAVLLPLARQSEDSTPASILVIGLSSRLTYDQAYEEFFQSLALVLSASLSSVRSREADTQRLADLEALSRAKSMLFSNLSHELFTPLTLISGPLDDLAESLEDDEEPLDAKKVKGTLDLARKHVGSLTRLVTIIMDASTLEAGRTQPTFQRLNFGNYILETVSVFRDIITEAPEIQFTIDVDTEPHDVYLDRETLEKLLVVLIGNWFKFTKRGSTRTSLRYTSKEAVLTIEGTAMADDADGGLTRAEPVKPHEVAMDSGERSLIINYARKLVELQRGEYETETTQSANATTETHMMRFHLGTSHLPIDAIDSSGAGGFSKQASAGSDFMVEIRRWRREWLSSMDIGKSLSSTDLGTGRGPEPSMTSLHPDDVIMVVHHIKDTRKYMRRILERYCTVTEAVDGQDAMDIWNKNPPDLVIADVTMPRLNGYGLLSALRSGTREQQSVPFIILTALDDERPRGGQGADDYLTKPFNATQLVSRVQTQLQLGRRSRTLENLYSQRTTELRMLTEHAPVGIFRMTHDGFISYCNPAYYSIYGLPATTIGSDWAEGIADGDRERVVGLWTEFASSKNESVTMEYQCLHSGRWVSETSIKVNKKDAGVFTDFIGCIVDITARKLNEDLQAQRVLEAEKRRAEAEEAREQQELLIDITSHEIRNPISSLMQCSELVKSNLQSLQEQLTDVLDQGKSYNPTRQLLFTISEDLDALESIYQCALTQERICNDVLSLGKVHLDMLQMYDVDTDIRKEAAKILAVFQNEARMTRTTLEVEYADSFDELGLQNIMTDRVRLGQVITNLVSNAVRFTANSRGCKGACGPDPPAVRHVTLSLDIGLYPPVDESCLKPPDLSSPAEDRRNLTQDSPIYCYFSVKDTGPGMTPDELELLFQRFSQASAKVHTVFGGSGLGLFVCRKIVERMGGRIEVVSDYGVGTVFRFFIEAHPVLPEIEELIITPSLAEDDELPESSTSPLSPPLPAEPQFKRNSLKDRSLEPAPKYTPHVLVVEDNLINRKLLVRQLKHVGITVDSVVNGLEGLETVAKAMAVDGPSSGRYDAVLMDLEMPVMGGLMATRRIRELEEQGVLVPSHVIALTGNARQVQVDASMADFNAVLVKPYRLDELLRNIDDMVRLRGAEGGDGGNEGSGNVPQPPQVV</sequence>
<dbReference type="CDD" id="cd17574">
    <property type="entry name" value="REC_OmpR"/>
    <property type="match status" value="1"/>
</dbReference>
<keyword evidence="2" id="KW-0175">Coiled coil</keyword>
<feature type="compositionally biased region" description="Polar residues" evidence="3">
    <location>
        <begin position="305"/>
        <end position="316"/>
    </location>
</feature>
<dbReference type="Gene3D" id="3.30.450.20">
    <property type="entry name" value="PAS domain"/>
    <property type="match status" value="1"/>
</dbReference>
<dbReference type="InterPro" id="IPR035965">
    <property type="entry name" value="PAS-like_dom_sf"/>
</dbReference>
<dbReference type="Gene3D" id="3.40.50.2300">
    <property type="match status" value="2"/>
</dbReference>
<gene>
    <name evidence="8" type="primary">tmoS_1</name>
    <name evidence="8" type="ORF">LOC62_04G006507</name>
</gene>
<evidence type="ECO:0000259" key="6">
    <source>
        <dbReference type="SMART" id="SM00388"/>
    </source>
</evidence>
<dbReference type="InterPro" id="IPR036097">
    <property type="entry name" value="HisK_dim/P_sf"/>
</dbReference>
<evidence type="ECO:0000259" key="4">
    <source>
        <dbReference type="SMART" id="SM00091"/>
    </source>
</evidence>
<feature type="domain" description="Response regulatory" evidence="7">
    <location>
        <begin position="1087"/>
        <end position="1197"/>
    </location>
</feature>
<organism evidence="8 9">
    <name type="scientific">Vanrija pseudolonga</name>
    <dbReference type="NCBI Taxonomy" id="143232"/>
    <lineage>
        <taxon>Eukaryota</taxon>
        <taxon>Fungi</taxon>
        <taxon>Dikarya</taxon>
        <taxon>Basidiomycota</taxon>
        <taxon>Agaricomycotina</taxon>
        <taxon>Tremellomycetes</taxon>
        <taxon>Trichosporonales</taxon>
        <taxon>Trichosporonaceae</taxon>
        <taxon>Vanrija</taxon>
    </lineage>
</organism>
<feature type="coiled-coil region" evidence="2">
    <location>
        <begin position="1333"/>
        <end position="1401"/>
    </location>
</feature>
<feature type="domain" description="Signal transduction histidine kinase dimerisation/phosphoacceptor" evidence="6">
    <location>
        <begin position="787"/>
        <end position="859"/>
    </location>
</feature>
<feature type="compositionally biased region" description="Low complexity" evidence="3">
    <location>
        <begin position="158"/>
        <end position="176"/>
    </location>
</feature>
<keyword evidence="8" id="KW-0418">Kinase</keyword>
<dbReference type="CDD" id="cd00130">
    <property type="entry name" value="PAS"/>
    <property type="match status" value="1"/>
</dbReference>
<feature type="region of interest" description="Disordered" evidence="3">
    <location>
        <begin position="1672"/>
        <end position="1703"/>
    </location>
</feature>
<dbReference type="Gene3D" id="1.10.287.130">
    <property type="match status" value="2"/>
</dbReference>
<dbReference type="EMBL" id="CP086717">
    <property type="protein sequence ID" value="WOO83028.1"/>
    <property type="molecule type" value="Genomic_DNA"/>
</dbReference>
<feature type="region of interest" description="Disordered" evidence="3">
    <location>
        <begin position="1842"/>
        <end position="1863"/>
    </location>
</feature>
<evidence type="ECO:0000256" key="2">
    <source>
        <dbReference type="SAM" id="Coils"/>
    </source>
</evidence>
<dbReference type="SUPFAM" id="SSF55785">
    <property type="entry name" value="PYP-like sensor domain (PAS domain)"/>
    <property type="match status" value="1"/>
</dbReference>
<dbReference type="InterPro" id="IPR036890">
    <property type="entry name" value="HATPase_C_sf"/>
</dbReference>
<feature type="domain" description="PAS" evidence="4">
    <location>
        <begin position="1219"/>
        <end position="1284"/>
    </location>
</feature>
<dbReference type="GeneID" id="87809729"/>
<dbReference type="InterPro" id="IPR003594">
    <property type="entry name" value="HATPase_dom"/>
</dbReference>
<evidence type="ECO:0000313" key="8">
    <source>
        <dbReference type="EMBL" id="WOO83028.1"/>
    </source>
</evidence>
<evidence type="ECO:0000259" key="7">
    <source>
        <dbReference type="SMART" id="SM00448"/>
    </source>
</evidence>
<dbReference type="Pfam" id="PF00072">
    <property type="entry name" value="Response_reg"/>
    <property type="match status" value="2"/>
</dbReference>
<dbReference type="Pfam" id="PF13188">
    <property type="entry name" value="PAS_8"/>
    <property type="match status" value="1"/>
</dbReference>
<dbReference type="InterPro" id="IPR003661">
    <property type="entry name" value="HisK_dim/P_dom"/>
</dbReference>
<reference evidence="8" key="1">
    <citation type="submission" date="2023-10" db="EMBL/GenBank/DDBJ databases">
        <authorList>
            <person name="Noh H."/>
        </authorList>
    </citation>
    <scope>NUCLEOTIDE SEQUENCE</scope>
    <source>
        <strain evidence="8">DUCC4014</strain>
    </source>
</reference>
<proteinExistence type="predicted"/>
<evidence type="ECO:0000256" key="1">
    <source>
        <dbReference type="ARBA" id="ARBA00022553"/>
    </source>
</evidence>
<dbReference type="PRINTS" id="PR00344">
    <property type="entry name" value="BCTRLSENSOR"/>
</dbReference>
<dbReference type="PANTHER" id="PTHR43547">
    <property type="entry name" value="TWO-COMPONENT HISTIDINE KINASE"/>
    <property type="match status" value="1"/>
</dbReference>
<dbReference type="CDD" id="cd00082">
    <property type="entry name" value="HisKA"/>
    <property type="match status" value="2"/>
</dbReference>
<dbReference type="SUPFAM" id="SSF52172">
    <property type="entry name" value="CheY-like"/>
    <property type="match status" value="2"/>
</dbReference>
<name>A0AAF0YA85_9TREE</name>
<feature type="domain" description="Signal transduction histidine kinase dimerisation/phosphoacceptor" evidence="6">
    <location>
        <begin position="1358"/>
        <end position="1448"/>
    </location>
</feature>
<feature type="domain" description="Histidine kinase/HSP90-like ATPase" evidence="5">
    <location>
        <begin position="1499"/>
        <end position="1654"/>
    </location>
</feature>
<keyword evidence="9" id="KW-1185">Reference proteome</keyword>
<dbReference type="GO" id="GO:0000155">
    <property type="term" value="F:phosphorelay sensor kinase activity"/>
    <property type="evidence" value="ECO:0007669"/>
    <property type="project" value="InterPro"/>
</dbReference>
<feature type="region of interest" description="Disordered" evidence="3">
    <location>
        <begin position="270"/>
        <end position="345"/>
    </location>
</feature>
<dbReference type="SMART" id="SM00448">
    <property type="entry name" value="REC"/>
    <property type="match status" value="2"/>
</dbReference>
<dbReference type="SMART" id="SM00091">
    <property type="entry name" value="PAS"/>
    <property type="match status" value="1"/>
</dbReference>
<protein>
    <submittedName>
        <fullName evidence="8">Sensor histidine kinase TmoS</fullName>
    </submittedName>
</protein>
<dbReference type="Gene3D" id="3.30.565.10">
    <property type="entry name" value="Histidine kinase-like ATPase, C-terminal domain"/>
    <property type="match status" value="2"/>
</dbReference>
<dbReference type="RefSeq" id="XP_062629060.1">
    <property type="nucleotide sequence ID" value="XM_062773076.1"/>
</dbReference>
<keyword evidence="1" id="KW-0597">Phosphoprotein</keyword>
<feature type="region of interest" description="Disordered" evidence="3">
    <location>
        <begin position="145"/>
        <end position="184"/>
    </location>
</feature>
<dbReference type="SMART" id="SM00387">
    <property type="entry name" value="HATPase_c"/>
    <property type="match status" value="1"/>
</dbReference>
<dbReference type="InterPro" id="IPR000014">
    <property type="entry name" value="PAS"/>
</dbReference>
<dbReference type="SUPFAM" id="SSF55874">
    <property type="entry name" value="ATPase domain of HSP90 chaperone/DNA topoisomerase II/histidine kinase"/>
    <property type="match status" value="2"/>
</dbReference>
<dbReference type="SUPFAM" id="SSF47384">
    <property type="entry name" value="Homodimeric domain of signal transducing histidine kinase"/>
    <property type="match status" value="2"/>
</dbReference>
<dbReference type="NCBIfam" id="TIGR00229">
    <property type="entry name" value="sensory_box"/>
    <property type="match status" value="1"/>
</dbReference>
<evidence type="ECO:0000313" key="9">
    <source>
        <dbReference type="Proteomes" id="UP000827549"/>
    </source>
</evidence>
<dbReference type="InterPro" id="IPR001789">
    <property type="entry name" value="Sig_transdc_resp-reg_receiver"/>
</dbReference>
<evidence type="ECO:0000259" key="5">
    <source>
        <dbReference type="SMART" id="SM00387"/>
    </source>
</evidence>
<dbReference type="Pfam" id="PF02518">
    <property type="entry name" value="HATPase_c"/>
    <property type="match status" value="1"/>
</dbReference>
<evidence type="ECO:0000256" key="3">
    <source>
        <dbReference type="SAM" id="MobiDB-lite"/>
    </source>
</evidence>
<accession>A0AAF0YA85</accession>
<dbReference type="InterPro" id="IPR011006">
    <property type="entry name" value="CheY-like_superfamily"/>
</dbReference>